<keyword evidence="2" id="KW-0472">Membrane</keyword>
<feature type="compositionally biased region" description="Low complexity" evidence="1">
    <location>
        <begin position="243"/>
        <end position="277"/>
    </location>
</feature>
<keyword evidence="2" id="KW-0812">Transmembrane</keyword>
<feature type="compositionally biased region" description="Polar residues" evidence="1">
    <location>
        <begin position="326"/>
        <end position="335"/>
    </location>
</feature>
<evidence type="ECO:0000256" key="2">
    <source>
        <dbReference type="SAM" id="Phobius"/>
    </source>
</evidence>
<keyword evidence="4" id="KW-1185">Reference proteome</keyword>
<evidence type="ECO:0000256" key="1">
    <source>
        <dbReference type="SAM" id="MobiDB-lite"/>
    </source>
</evidence>
<evidence type="ECO:0000313" key="3">
    <source>
        <dbReference type="EMBL" id="KAK4658801.1"/>
    </source>
</evidence>
<dbReference type="RefSeq" id="XP_062747773.1">
    <property type="nucleotide sequence ID" value="XM_062884869.1"/>
</dbReference>
<gene>
    <name evidence="3" type="ORF">QC762_104750</name>
</gene>
<feature type="region of interest" description="Disordered" evidence="1">
    <location>
        <begin position="161"/>
        <end position="201"/>
    </location>
</feature>
<feature type="compositionally biased region" description="Polar residues" evidence="1">
    <location>
        <begin position="183"/>
        <end position="194"/>
    </location>
</feature>
<feature type="transmembrane region" description="Helical" evidence="2">
    <location>
        <begin position="210"/>
        <end position="233"/>
    </location>
</feature>
<organism evidence="3 4">
    <name type="scientific">Podospora pseudocomata</name>
    <dbReference type="NCBI Taxonomy" id="2093779"/>
    <lineage>
        <taxon>Eukaryota</taxon>
        <taxon>Fungi</taxon>
        <taxon>Dikarya</taxon>
        <taxon>Ascomycota</taxon>
        <taxon>Pezizomycotina</taxon>
        <taxon>Sordariomycetes</taxon>
        <taxon>Sordariomycetidae</taxon>
        <taxon>Sordariales</taxon>
        <taxon>Podosporaceae</taxon>
        <taxon>Podospora</taxon>
    </lineage>
</organism>
<comment type="caution">
    <text evidence="3">The sequence shown here is derived from an EMBL/GenBank/DDBJ whole genome shotgun (WGS) entry which is preliminary data.</text>
</comment>
<feature type="region of interest" description="Disordered" evidence="1">
    <location>
        <begin position="243"/>
        <end position="282"/>
    </location>
</feature>
<name>A0ABR0GSR4_9PEZI</name>
<evidence type="ECO:0000313" key="4">
    <source>
        <dbReference type="Proteomes" id="UP001323405"/>
    </source>
</evidence>
<keyword evidence="2" id="KW-1133">Transmembrane helix</keyword>
<dbReference type="EMBL" id="JAFFHA010000001">
    <property type="protein sequence ID" value="KAK4658801.1"/>
    <property type="molecule type" value="Genomic_DNA"/>
</dbReference>
<feature type="compositionally biased region" description="Low complexity" evidence="1">
    <location>
        <begin position="167"/>
        <end position="182"/>
    </location>
</feature>
<feature type="region of interest" description="Disordered" evidence="1">
    <location>
        <begin position="314"/>
        <end position="335"/>
    </location>
</feature>
<dbReference type="Proteomes" id="UP001323405">
    <property type="component" value="Unassembled WGS sequence"/>
</dbReference>
<dbReference type="GeneID" id="87904776"/>
<protein>
    <submittedName>
        <fullName evidence="3">Uncharacterized protein</fullName>
    </submittedName>
</protein>
<reference evidence="3 4" key="1">
    <citation type="journal article" date="2023" name="bioRxiv">
        <title>High-quality genome assemblies of four members of thePodospora anserinaspecies complex.</title>
        <authorList>
            <person name="Ament-Velasquez S.L."/>
            <person name="Vogan A.A."/>
            <person name="Wallerman O."/>
            <person name="Hartmann F."/>
            <person name="Gautier V."/>
            <person name="Silar P."/>
            <person name="Giraud T."/>
            <person name="Johannesson H."/>
        </authorList>
    </citation>
    <scope>NUCLEOTIDE SEQUENCE [LARGE SCALE GENOMIC DNA]</scope>
    <source>
        <strain evidence="3 4">CBS 415.72m</strain>
    </source>
</reference>
<accession>A0ABR0GSR4</accession>
<proteinExistence type="predicted"/>
<sequence>MMATLAMTSFPFQPLTTTYSRPPACNGIYMPGNIWVMDNDPTCLPPGFDTESTSFFSPGIACPSGYWSACSDSKGVSTITTVTCCPIYRSDISLSCVPSNAVLSGPWVDHFCTFKAKWTGNVVTVTTSRNGVTATETQTFISPQGINAFGVRMVHQTTDISPLNTQSTSNTDPPITTSSPTSQLGSLETSSSPDTAPIAEPAGSSLSTGAIAAIAVVIPILAILAGVGFFLWWRSRRALAASSLPESSPLGGPASESPGFGAGYPQQSGYTQQTSTYHGAGGPLPPQYGVFSKEMPTAYKAAVEMPGVGNTHVELPATYDIGPQELPTTSRQDRE</sequence>